<evidence type="ECO:0000313" key="2">
    <source>
        <dbReference type="Proteomes" id="UP000265618"/>
    </source>
</evidence>
<dbReference type="Proteomes" id="UP000265618">
    <property type="component" value="Unassembled WGS sequence"/>
</dbReference>
<comment type="caution">
    <text evidence="1">The sequence shown here is derived from an EMBL/GenBank/DDBJ whole genome shotgun (WGS) entry which is preliminary data.</text>
</comment>
<keyword evidence="2" id="KW-1185">Reference proteome</keyword>
<accession>A0A391NP11</accession>
<reference evidence="1 2" key="1">
    <citation type="journal article" date="2018" name="PLoS ONE">
        <title>The draft genome of Kipferlia bialata reveals reductive genome evolution in fornicate parasites.</title>
        <authorList>
            <person name="Tanifuji G."/>
            <person name="Takabayashi S."/>
            <person name="Kume K."/>
            <person name="Takagi M."/>
            <person name="Nakayama T."/>
            <person name="Kamikawa R."/>
            <person name="Inagaki Y."/>
            <person name="Hashimoto T."/>
        </authorList>
    </citation>
    <scope>NUCLEOTIDE SEQUENCE [LARGE SCALE GENOMIC DNA]</scope>
    <source>
        <strain evidence="1">NY0173</strain>
    </source>
</reference>
<proteinExistence type="predicted"/>
<dbReference type="AlphaFoldDB" id="A0A391NP11"/>
<dbReference type="InterPro" id="IPR043136">
    <property type="entry name" value="B30.2/SPRY_sf"/>
</dbReference>
<protein>
    <recommendedName>
        <fullName evidence="3">SPRY domain-containing protein</fullName>
    </recommendedName>
</protein>
<evidence type="ECO:0008006" key="3">
    <source>
        <dbReference type="Google" id="ProtNLM"/>
    </source>
</evidence>
<name>A0A391NP11_9EUKA</name>
<sequence length="197" mass="20381">MDPLPLPALGAAASYAPPTAAGTYTIRAEWQGLTDTKRVVIGGRLLPPSPTPAPCAFLSLADRCLTVTGRVKGGVACAVQTGSTETQVEMTRLRTKALGGLGLIPAEFIADGTPEAKAYLAHPAVVLYTSDGKLKNGSSSEPWGPALTSGSVVGLKVEGDSVKYTVDGKALRPLSVDFADAVPFVWMSGEGDEVRLL</sequence>
<organism evidence="1 2">
    <name type="scientific">Kipferlia bialata</name>
    <dbReference type="NCBI Taxonomy" id="797122"/>
    <lineage>
        <taxon>Eukaryota</taxon>
        <taxon>Metamonada</taxon>
        <taxon>Carpediemonas-like organisms</taxon>
        <taxon>Kipferlia</taxon>
    </lineage>
</organism>
<dbReference type="EMBL" id="BDIP01001198">
    <property type="protein sequence ID" value="GCA62700.1"/>
    <property type="molecule type" value="Genomic_DNA"/>
</dbReference>
<gene>
    <name evidence="1" type="ORF">KIPB_005220</name>
</gene>
<dbReference type="Gene3D" id="2.60.120.920">
    <property type="match status" value="1"/>
</dbReference>
<evidence type="ECO:0000313" key="1">
    <source>
        <dbReference type="EMBL" id="GCA62700.1"/>
    </source>
</evidence>